<dbReference type="PANTHER" id="PTHR47750">
    <property type="entry name" value="F-BOX PROTEIN SNE"/>
    <property type="match status" value="1"/>
</dbReference>
<dbReference type="Gene3D" id="1.20.1280.50">
    <property type="match status" value="1"/>
</dbReference>
<accession>A0ABP0XWK2</accession>
<feature type="domain" description="F-box" evidence="1">
    <location>
        <begin position="23"/>
        <end position="69"/>
    </location>
</feature>
<dbReference type="SMART" id="SM00256">
    <property type="entry name" value="FBOX"/>
    <property type="match status" value="1"/>
</dbReference>
<proteinExistence type="predicted"/>
<evidence type="ECO:0000313" key="2">
    <source>
        <dbReference type="EMBL" id="CAK9312539.1"/>
    </source>
</evidence>
<dbReference type="SUPFAM" id="SSF81383">
    <property type="entry name" value="F-box domain"/>
    <property type="match status" value="1"/>
</dbReference>
<organism evidence="2 3">
    <name type="scientific">Citrullus colocynthis</name>
    <name type="common">colocynth</name>
    <dbReference type="NCBI Taxonomy" id="252529"/>
    <lineage>
        <taxon>Eukaryota</taxon>
        <taxon>Viridiplantae</taxon>
        <taxon>Streptophyta</taxon>
        <taxon>Embryophyta</taxon>
        <taxon>Tracheophyta</taxon>
        <taxon>Spermatophyta</taxon>
        <taxon>Magnoliopsida</taxon>
        <taxon>eudicotyledons</taxon>
        <taxon>Gunneridae</taxon>
        <taxon>Pentapetalae</taxon>
        <taxon>rosids</taxon>
        <taxon>fabids</taxon>
        <taxon>Cucurbitales</taxon>
        <taxon>Cucurbitaceae</taxon>
        <taxon>Benincaseae</taxon>
        <taxon>Citrullus</taxon>
    </lineage>
</organism>
<dbReference type="InterPro" id="IPR044184">
    <property type="entry name" value="SNE/GID2"/>
</dbReference>
<keyword evidence="3" id="KW-1185">Reference proteome</keyword>
<protein>
    <recommendedName>
        <fullName evidence="1">F-box domain-containing protein</fullName>
    </recommendedName>
</protein>
<dbReference type="InterPro" id="IPR036047">
    <property type="entry name" value="F-box-like_dom_sf"/>
</dbReference>
<dbReference type="PANTHER" id="PTHR47750:SF7">
    <property type="entry name" value="F-BOX PROTEIN"/>
    <property type="match status" value="1"/>
</dbReference>
<dbReference type="PROSITE" id="PS50181">
    <property type="entry name" value="FBOX"/>
    <property type="match status" value="1"/>
</dbReference>
<gene>
    <name evidence="2" type="ORF">CITCOLO1_LOCUS4233</name>
</gene>
<dbReference type="CDD" id="cd22151">
    <property type="entry name" value="F-box_AtGID2-like"/>
    <property type="match status" value="1"/>
</dbReference>
<reference evidence="2 3" key="1">
    <citation type="submission" date="2024-03" db="EMBL/GenBank/DDBJ databases">
        <authorList>
            <person name="Gkanogiannis A."/>
            <person name="Becerra Lopez-Lavalle L."/>
        </authorList>
    </citation>
    <scope>NUCLEOTIDE SEQUENCE [LARGE SCALE GENOMIC DNA]</scope>
</reference>
<dbReference type="InterPro" id="IPR001810">
    <property type="entry name" value="F-box_dom"/>
</dbReference>
<name>A0ABP0XWK2_9ROSI</name>
<dbReference type="Proteomes" id="UP001642487">
    <property type="component" value="Chromosome 11"/>
</dbReference>
<dbReference type="Pfam" id="PF12937">
    <property type="entry name" value="F-box-like"/>
    <property type="match status" value="1"/>
</dbReference>
<evidence type="ECO:0000313" key="3">
    <source>
        <dbReference type="Proteomes" id="UP001642487"/>
    </source>
</evidence>
<sequence>MKKKIKIIISDSHEQETESQPPPSTFANLDDNLLFEVFKHVDARTLATAAGVSKQWFKTAHDERLWELLCTKHWTNLGCANQQLRSVVLALGGFRRLHSLYPFPPMIGCSPWGKDEVHLSLSLLSIRYYEKMKFKNRPTS</sequence>
<dbReference type="EMBL" id="OZ021745">
    <property type="protein sequence ID" value="CAK9312539.1"/>
    <property type="molecule type" value="Genomic_DNA"/>
</dbReference>
<evidence type="ECO:0000259" key="1">
    <source>
        <dbReference type="PROSITE" id="PS50181"/>
    </source>
</evidence>